<dbReference type="SMART" id="SM00382">
    <property type="entry name" value="AAA"/>
    <property type="match status" value="1"/>
</dbReference>
<dbReference type="InterPro" id="IPR002197">
    <property type="entry name" value="HTH_Fis"/>
</dbReference>
<dbReference type="SUPFAM" id="SSF46689">
    <property type="entry name" value="Homeodomain-like"/>
    <property type="match status" value="1"/>
</dbReference>
<dbReference type="AlphaFoldDB" id="A0A9D6UYN6"/>
<feature type="domain" description="Sigma-54 factor interaction" evidence="7">
    <location>
        <begin position="248"/>
        <end position="474"/>
    </location>
</feature>
<evidence type="ECO:0000256" key="1">
    <source>
        <dbReference type="ARBA" id="ARBA00022741"/>
    </source>
</evidence>
<dbReference type="PROSITE" id="PS00688">
    <property type="entry name" value="SIGMA54_INTERACT_3"/>
    <property type="match status" value="1"/>
</dbReference>
<dbReference type="InterPro" id="IPR029016">
    <property type="entry name" value="GAF-like_dom_sf"/>
</dbReference>
<dbReference type="InterPro" id="IPR025662">
    <property type="entry name" value="Sigma_54_int_dom_ATP-bd_1"/>
</dbReference>
<keyword evidence="3" id="KW-0805">Transcription regulation</keyword>
<dbReference type="GO" id="GO:0006355">
    <property type="term" value="P:regulation of DNA-templated transcription"/>
    <property type="evidence" value="ECO:0007669"/>
    <property type="project" value="InterPro"/>
</dbReference>
<dbReference type="CDD" id="cd00009">
    <property type="entry name" value="AAA"/>
    <property type="match status" value="1"/>
</dbReference>
<keyword evidence="1" id="KW-0547">Nucleotide-binding</keyword>
<dbReference type="PRINTS" id="PR01590">
    <property type="entry name" value="HTHFIS"/>
</dbReference>
<dbReference type="Pfam" id="PF02954">
    <property type="entry name" value="HTH_8"/>
    <property type="match status" value="1"/>
</dbReference>
<evidence type="ECO:0000313" key="8">
    <source>
        <dbReference type="EMBL" id="MBI5248825.1"/>
    </source>
</evidence>
<dbReference type="Pfam" id="PF13185">
    <property type="entry name" value="GAF_2"/>
    <property type="match status" value="1"/>
</dbReference>
<dbReference type="FunFam" id="3.40.50.300:FF:000006">
    <property type="entry name" value="DNA-binding transcriptional regulator NtrC"/>
    <property type="match status" value="1"/>
</dbReference>
<dbReference type="Gene3D" id="3.30.450.40">
    <property type="match status" value="1"/>
</dbReference>
<dbReference type="InterPro" id="IPR009057">
    <property type="entry name" value="Homeodomain-like_sf"/>
</dbReference>
<dbReference type="Proteomes" id="UP000807825">
    <property type="component" value="Unassembled WGS sequence"/>
</dbReference>
<dbReference type="PANTHER" id="PTHR32071">
    <property type="entry name" value="TRANSCRIPTIONAL REGULATORY PROTEIN"/>
    <property type="match status" value="1"/>
</dbReference>
<proteinExistence type="predicted"/>
<keyword evidence="6" id="KW-0804">Transcription</keyword>
<evidence type="ECO:0000313" key="9">
    <source>
        <dbReference type="Proteomes" id="UP000807825"/>
    </source>
</evidence>
<evidence type="ECO:0000256" key="6">
    <source>
        <dbReference type="ARBA" id="ARBA00023163"/>
    </source>
</evidence>
<dbReference type="PROSITE" id="PS00675">
    <property type="entry name" value="SIGMA54_INTERACT_1"/>
    <property type="match status" value="1"/>
</dbReference>
<sequence length="558" mass="62073">MTFGSKRRLFQDKSASLRQTPKEVPRAPSPRPIDILHEFNRRTANTVEESSLIEEACRTIVDIGGYRMAWVGYALHSEPMTFKIMAHAGVKAFFQMPGKIWISWNENEARGLGPMGQAVRTGQACVLNSVVTAPASRHSNTKNGNHESVIALPLFVENTVIGALAIWSENEGAFGEYETNLLGELATNLSLRIAASRLSEKKTEAEKLMYEIEERYRAILAILEGVQDDITDPKRTRYAAVQRKECPSQVMQDVLSQAFVAARKDVTVLLTGESGTGKDHLAKYIHEHSTRANGPYFSVNCAAIAPELAESELFGHEKGAFTGAVHRKRGLLELAEDGTLLLNEIGELSLALQTKLLAFLDTRTFTRVGGETSVSVNARLIAATNRILKKEVDAGRFRKDLFYRLNVISITVPPLRERREDIPALVQDLLFELCSDLQCQVVPGMDDAVLSALMSYDWPGNVRELKNVIERSLILSGAGPFQLALVPGEAGFKDSPWKPDLSVGRKLREIMDEVVKSVCSNALRQCRGNKREAARILGISRDCLYRHMKRLGMDKEHW</sequence>
<keyword evidence="2" id="KW-0067">ATP-binding</keyword>
<reference evidence="8" key="1">
    <citation type="submission" date="2020-07" db="EMBL/GenBank/DDBJ databases">
        <title>Huge and variable diversity of episymbiotic CPR bacteria and DPANN archaea in groundwater ecosystems.</title>
        <authorList>
            <person name="He C.Y."/>
            <person name="Keren R."/>
            <person name="Whittaker M."/>
            <person name="Farag I.F."/>
            <person name="Doudna J."/>
            <person name="Cate J.H.D."/>
            <person name="Banfield J.F."/>
        </authorList>
    </citation>
    <scope>NUCLEOTIDE SEQUENCE</scope>
    <source>
        <strain evidence="8">NC_groundwater_1664_Pr3_B-0.1um_52_9</strain>
    </source>
</reference>
<dbReference type="GO" id="GO:0043565">
    <property type="term" value="F:sequence-specific DNA binding"/>
    <property type="evidence" value="ECO:0007669"/>
    <property type="project" value="InterPro"/>
</dbReference>
<evidence type="ECO:0000256" key="3">
    <source>
        <dbReference type="ARBA" id="ARBA00023015"/>
    </source>
</evidence>
<dbReference type="InterPro" id="IPR003018">
    <property type="entry name" value="GAF"/>
</dbReference>
<gene>
    <name evidence="8" type="ORF">HY912_04965</name>
</gene>
<dbReference type="InterPro" id="IPR025944">
    <property type="entry name" value="Sigma_54_int_dom_CS"/>
</dbReference>
<dbReference type="Gene3D" id="1.10.10.60">
    <property type="entry name" value="Homeodomain-like"/>
    <property type="match status" value="1"/>
</dbReference>
<dbReference type="InterPro" id="IPR058031">
    <property type="entry name" value="AAA_lid_NorR"/>
</dbReference>
<keyword evidence="4" id="KW-0238">DNA-binding</keyword>
<dbReference type="PROSITE" id="PS50045">
    <property type="entry name" value="SIGMA54_INTERACT_4"/>
    <property type="match status" value="1"/>
</dbReference>
<dbReference type="GO" id="GO:0005524">
    <property type="term" value="F:ATP binding"/>
    <property type="evidence" value="ECO:0007669"/>
    <property type="project" value="UniProtKB-KW"/>
</dbReference>
<dbReference type="SUPFAM" id="SSF52540">
    <property type="entry name" value="P-loop containing nucleoside triphosphate hydrolases"/>
    <property type="match status" value="1"/>
</dbReference>
<dbReference type="Gene3D" id="1.10.8.60">
    <property type="match status" value="1"/>
</dbReference>
<dbReference type="Pfam" id="PF25601">
    <property type="entry name" value="AAA_lid_14"/>
    <property type="match status" value="1"/>
</dbReference>
<dbReference type="SUPFAM" id="SSF55781">
    <property type="entry name" value="GAF domain-like"/>
    <property type="match status" value="1"/>
</dbReference>
<keyword evidence="5" id="KW-0010">Activator</keyword>
<organism evidence="8 9">
    <name type="scientific">Desulfomonile tiedjei</name>
    <dbReference type="NCBI Taxonomy" id="2358"/>
    <lineage>
        <taxon>Bacteria</taxon>
        <taxon>Pseudomonadati</taxon>
        <taxon>Thermodesulfobacteriota</taxon>
        <taxon>Desulfomonilia</taxon>
        <taxon>Desulfomonilales</taxon>
        <taxon>Desulfomonilaceae</taxon>
        <taxon>Desulfomonile</taxon>
    </lineage>
</organism>
<name>A0A9D6UYN6_9BACT</name>
<dbReference type="InterPro" id="IPR027417">
    <property type="entry name" value="P-loop_NTPase"/>
</dbReference>
<dbReference type="Gene3D" id="3.40.50.300">
    <property type="entry name" value="P-loop containing nucleotide triphosphate hydrolases"/>
    <property type="match status" value="1"/>
</dbReference>
<evidence type="ECO:0000256" key="5">
    <source>
        <dbReference type="ARBA" id="ARBA00023159"/>
    </source>
</evidence>
<accession>A0A9D6UYN6</accession>
<dbReference type="InterPro" id="IPR002078">
    <property type="entry name" value="Sigma_54_int"/>
</dbReference>
<protein>
    <submittedName>
        <fullName evidence="8">Sigma-54-dependent Fis family transcriptional regulator</fullName>
    </submittedName>
</protein>
<dbReference type="Pfam" id="PF00158">
    <property type="entry name" value="Sigma54_activat"/>
    <property type="match status" value="1"/>
</dbReference>
<dbReference type="EMBL" id="JACRDE010000146">
    <property type="protein sequence ID" value="MBI5248825.1"/>
    <property type="molecule type" value="Genomic_DNA"/>
</dbReference>
<evidence type="ECO:0000256" key="2">
    <source>
        <dbReference type="ARBA" id="ARBA00022840"/>
    </source>
</evidence>
<comment type="caution">
    <text evidence="8">The sequence shown here is derived from an EMBL/GenBank/DDBJ whole genome shotgun (WGS) entry which is preliminary data.</text>
</comment>
<dbReference type="PANTHER" id="PTHR32071:SF117">
    <property type="entry name" value="PTS-DEPENDENT DIHYDROXYACETONE KINASE OPERON REGULATORY PROTEIN-RELATED"/>
    <property type="match status" value="1"/>
</dbReference>
<evidence type="ECO:0000259" key="7">
    <source>
        <dbReference type="PROSITE" id="PS50045"/>
    </source>
</evidence>
<evidence type="ECO:0000256" key="4">
    <source>
        <dbReference type="ARBA" id="ARBA00023125"/>
    </source>
</evidence>
<dbReference type="SMART" id="SM00065">
    <property type="entry name" value="GAF"/>
    <property type="match status" value="1"/>
</dbReference>
<dbReference type="InterPro" id="IPR003593">
    <property type="entry name" value="AAA+_ATPase"/>
</dbReference>